<dbReference type="GO" id="GO:0030295">
    <property type="term" value="F:protein kinase activator activity"/>
    <property type="evidence" value="ECO:0007669"/>
    <property type="project" value="TreeGrafter"/>
</dbReference>
<dbReference type="InterPro" id="IPR002178">
    <property type="entry name" value="PTS_EIIA_type-2_dom"/>
</dbReference>
<feature type="domain" description="PTS EIIA type-2" evidence="1">
    <location>
        <begin position="6"/>
        <end position="153"/>
    </location>
</feature>
<evidence type="ECO:0000259" key="1">
    <source>
        <dbReference type="PROSITE" id="PS51094"/>
    </source>
</evidence>
<dbReference type="Pfam" id="PF00359">
    <property type="entry name" value="PTS_EIIA_2"/>
    <property type="match status" value="1"/>
</dbReference>
<dbReference type="EMBL" id="BLXX01000004">
    <property type="protein sequence ID" value="GFO59573.1"/>
    <property type="molecule type" value="Genomic_DNA"/>
</dbReference>
<keyword evidence="3" id="KW-1185">Reference proteome</keyword>
<reference evidence="3" key="1">
    <citation type="submission" date="2020-06" db="EMBL/GenBank/DDBJ databases">
        <title>Draft genomic sequence of Geomonas sp. Red330.</title>
        <authorList>
            <person name="Itoh H."/>
            <person name="Zhenxing X."/>
            <person name="Ushijima N."/>
            <person name="Masuda Y."/>
            <person name="Shiratori Y."/>
            <person name="Senoo K."/>
        </authorList>
    </citation>
    <scope>NUCLEOTIDE SEQUENCE [LARGE SCALE GENOMIC DNA]</scope>
    <source>
        <strain evidence="3">Red330</strain>
    </source>
</reference>
<dbReference type="SUPFAM" id="SSF55804">
    <property type="entry name" value="Phoshotransferase/anion transport protein"/>
    <property type="match status" value="1"/>
</dbReference>
<dbReference type="RefSeq" id="WP_183354391.1">
    <property type="nucleotide sequence ID" value="NZ_BLXX01000004.1"/>
</dbReference>
<dbReference type="AlphaFoldDB" id="A0A6V8MIF2"/>
<dbReference type="InterPro" id="IPR051541">
    <property type="entry name" value="PTS_SugarTrans_NitroReg"/>
</dbReference>
<proteinExistence type="predicted"/>
<protein>
    <submittedName>
        <fullName evidence="2">PTS transporter subunit IIA</fullName>
    </submittedName>
</protein>
<gene>
    <name evidence="2" type="ORF">GMST_18980</name>
</gene>
<dbReference type="PANTHER" id="PTHR47738">
    <property type="entry name" value="PTS SYSTEM FRUCTOSE-LIKE EIIA COMPONENT-RELATED"/>
    <property type="match status" value="1"/>
</dbReference>
<organism evidence="2 3">
    <name type="scientific">Geomonas silvestris</name>
    <dbReference type="NCBI Taxonomy" id="2740184"/>
    <lineage>
        <taxon>Bacteria</taxon>
        <taxon>Pseudomonadati</taxon>
        <taxon>Thermodesulfobacteriota</taxon>
        <taxon>Desulfuromonadia</taxon>
        <taxon>Geobacterales</taxon>
        <taxon>Geobacteraceae</taxon>
        <taxon>Geomonas</taxon>
    </lineage>
</organism>
<accession>A0A6V8MIF2</accession>
<dbReference type="InterPro" id="IPR016152">
    <property type="entry name" value="PTrfase/Anion_transptr"/>
</dbReference>
<comment type="caution">
    <text evidence="2">The sequence shown here is derived from an EMBL/GenBank/DDBJ whole genome shotgun (WGS) entry which is preliminary data.</text>
</comment>
<name>A0A6V8MIF2_9BACT</name>
<evidence type="ECO:0000313" key="3">
    <source>
        <dbReference type="Proteomes" id="UP000556026"/>
    </source>
</evidence>
<sequence>MDSLLDALQEGRLLEIPEDYDKEDSLRFLAHILEAVPSLPPDTDIAGLILAREESSRTSLGKGWACPDARVAFDEDLICVVGWSPKGIAYGAPDGRPVKIIAMYLVPENQRSNYLREVSLLAKALEIYPVEKLDSADSLNDIRDHLLDLISTTKGTVGPDSRARMIRLQGKVAPVEPTPYDLANLIVEPITIIVGKGFKPVVLGHDQGLVEHLEGLSGLAEEVTTHSAFNTGGWRIVKRKDASFTGERLLIDCLALKTSGKK</sequence>
<evidence type="ECO:0000313" key="2">
    <source>
        <dbReference type="EMBL" id="GFO59573.1"/>
    </source>
</evidence>
<dbReference type="Gene3D" id="3.40.930.10">
    <property type="entry name" value="Mannitol-specific EII, Chain A"/>
    <property type="match status" value="1"/>
</dbReference>
<dbReference type="Proteomes" id="UP000556026">
    <property type="component" value="Unassembled WGS sequence"/>
</dbReference>
<dbReference type="PANTHER" id="PTHR47738:SF1">
    <property type="entry name" value="NITROGEN REGULATORY PROTEIN"/>
    <property type="match status" value="1"/>
</dbReference>
<dbReference type="PROSITE" id="PS51094">
    <property type="entry name" value="PTS_EIIA_TYPE_2"/>
    <property type="match status" value="1"/>
</dbReference>